<protein>
    <submittedName>
        <fullName evidence="5">MarR family transcriptional regulator</fullName>
    </submittedName>
</protein>
<sequence length="155" mass="18666">MLCIVRLLEIMMFNPKKRSICYKLHFVTRTGFMELNRLIEPYGITQGQFIVLTFLWENNGLSQKELCERVRVEQPTLANTLKRMERDGLVYRNRDKEDKRYCKYYLTDRGEKLGREMDINLETIQDNILKTLTKSERELFNEFLDRIIDNISEKE</sequence>
<dbReference type="GO" id="GO:0003700">
    <property type="term" value="F:DNA-binding transcription factor activity"/>
    <property type="evidence" value="ECO:0007669"/>
    <property type="project" value="InterPro"/>
</dbReference>
<dbReference type="InterPro" id="IPR036388">
    <property type="entry name" value="WH-like_DNA-bd_sf"/>
</dbReference>
<keyword evidence="3" id="KW-0804">Transcription</keyword>
<evidence type="ECO:0000313" key="5">
    <source>
        <dbReference type="EMBL" id="HCW92101.1"/>
    </source>
</evidence>
<dbReference type="PANTHER" id="PTHR42756">
    <property type="entry name" value="TRANSCRIPTIONAL REGULATOR, MARR"/>
    <property type="match status" value="1"/>
</dbReference>
<evidence type="ECO:0000256" key="2">
    <source>
        <dbReference type="ARBA" id="ARBA00023125"/>
    </source>
</evidence>
<feature type="domain" description="HTH marR-type" evidence="4">
    <location>
        <begin position="1"/>
        <end position="149"/>
    </location>
</feature>
<dbReference type="EMBL" id="DPPF01000005">
    <property type="protein sequence ID" value="HCW92101.1"/>
    <property type="molecule type" value="Genomic_DNA"/>
</dbReference>
<reference evidence="5 6" key="1">
    <citation type="journal article" date="2018" name="Nat. Biotechnol.">
        <title>A standardized bacterial taxonomy based on genome phylogeny substantially revises the tree of life.</title>
        <authorList>
            <person name="Parks D.H."/>
            <person name="Chuvochina M."/>
            <person name="Waite D.W."/>
            <person name="Rinke C."/>
            <person name="Skarshewski A."/>
            <person name="Chaumeil P.A."/>
            <person name="Hugenholtz P."/>
        </authorList>
    </citation>
    <scope>NUCLEOTIDE SEQUENCE [LARGE SCALE GENOMIC DNA]</scope>
    <source>
        <strain evidence="5">UBA8672</strain>
    </source>
</reference>
<proteinExistence type="predicted"/>
<organism evidence="5 6">
    <name type="scientific">Flexistipes sinusarabici</name>
    <dbReference type="NCBI Taxonomy" id="2352"/>
    <lineage>
        <taxon>Bacteria</taxon>
        <taxon>Pseudomonadati</taxon>
        <taxon>Deferribacterota</taxon>
        <taxon>Deferribacteres</taxon>
        <taxon>Deferribacterales</taxon>
        <taxon>Flexistipitaceae</taxon>
        <taxon>Flexistipes</taxon>
    </lineage>
</organism>
<evidence type="ECO:0000313" key="6">
    <source>
        <dbReference type="Proteomes" id="UP000262325"/>
    </source>
</evidence>
<dbReference type="PRINTS" id="PR00598">
    <property type="entry name" value="HTHMARR"/>
</dbReference>
<dbReference type="InterPro" id="IPR000835">
    <property type="entry name" value="HTH_MarR-typ"/>
</dbReference>
<comment type="caution">
    <text evidence="5">The sequence shown here is derived from an EMBL/GenBank/DDBJ whole genome shotgun (WGS) entry which is preliminary data.</text>
</comment>
<dbReference type="Proteomes" id="UP000262325">
    <property type="component" value="Unassembled WGS sequence"/>
</dbReference>
<dbReference type="GO" id="GO:0003677">
    <property type="term" value="F:DNA binding"/>
    <property type="evidence" value="ECO:0007669"/>
    <property type="project" value="UniProtKB-KW"/>
</dbReference>
<keyword evidence="2" id="KW-0238">DNA-binding</keyword>
<dbReference type="PROSITE" id="PS50995">
    <property type="entry name" value="HTH_MARR_2"/>
    <property type="match status" value="1"/>
</dbReference>
<dbReference type="InterPro" id="IPR036390">
    <property type="entry name" value="WH_DNA-bd_sf"/>
</dbReference>
<dbReference type="Gene3D" id="1.10.10.10">
    <property type="entry name" value="Winged helix-like DNA-binding domain superfamily/Winged helix DNA-binding domain"/>
    <property type="match status" value="1"/>
</dbReference>
<name>A0A3D5Q8E1_FLESI</name>
<gene>
    <name evidence="5" type="ORF">DHM44_00290</name>
</gene>
<dbReference type="InterPro" id="IPR023187">
    <property type="entry name" value="Tscrpt_reg_MarR-type_CS"/>
</dbReference>
<accession>A0A3D5Q8E1</accession>
<dbReference type="SUPFAM" id="SSF46785">
    <property type="entry name" value="Winged helix' DNA-binding domain"/>
    <property type="match status" value="1"/>
</dbReference>
<dbReference type="InterPro" id="IPR011991">
    <property type="entry name" value="ArsR-like_HTH"/>
</dbReference>
<dbReference type="AlphaFoldDB" id="A0A3D5Q8E1"/>
<dbReference type="PROSITE" id="PS01117">
    <property type="entry name" value="HTH_MARR_1"/>
    <property type="match status" value="1"/>
</dbReference>
<dbReference type="Pfam" id="PF01047">
    <property type="entry name" value="MarR"/>
    <property type="match status" value="1"/>
</dbReference>
<dbReference type="PANTHER" id="PTHR42756:SF1">
    <property type="entry name" value="TRANSCRIPTIONAL REPRESSOR OF EMRAB OPERON"/>
    <property type="match status" value="1"/>
</dbReference>
<dbReference type="CDD" id="cd00090">
    <property type="entry name" value="HTH_ARSR"/>
    <property type="match status" value="1"/>
</dbReference>
<keyword evidence="1" id="KW-0805">Transcription regulation</keyword>
<dbReference type="SMART" id="SM00347">
    <property type="entry name" value="HTH_MARR"/>
    <property type="match status" value="1"/>
</dbReference>
<evidence type="ECO:0000256" key="1">
    <source>
        <dbReference type="ARBA" id="ARBA00023015"/>
    </source>
</evidence>
<evidence type="ECO:0000259" key="4">
    <source>
        <dbReference type="PROSITE" id="PS50995"/>
    </source>
</evidence>
<evidence type="ECO:0000256" key="3">
    <source>
        <dbReference type="ARBA" id="ARBA00023163"/>
    </source>
</evidence>